<dbReference type="AlphaFoldDB" id="T2S741"/>
<keyword evidence="1" id="KW-0175">Coiled coil</keyword>
<evidence type="ECO:0000256" key="1">
    <source>
        <dbReference type="SAM" id="Coils"/>
    </source>
</evidence>
<comment type="caution">
    <text evidence="2">The sequence shown here is derived from an EMBL/GenBank/DDBJ whole genome shotgun (WGS) entry which is preliminary data.</text>
</comment>
<reference evidence="2 3" key="1">
    <citation type="journal article" date="2013" name="Genome Announc.">
        <title>Genome Sequences of Three hpAfrica2 Strains of Helicobacter pylori.</title>
        <authorList>
            <person name="Duncan S.S."/>
            <person name="Bertoli M.T."/>
            <person name="Kersulyte D."/>
            <person name="Valk P.L."/>
            <person name="Tamma S."/>
            <person name="Segal I."/>
            <person name="McClain M.S."/>
            <person name="Cover T.L."/>
            <person name="Berg D.E."/>
        </authorList>
    </citation>
    <scope>NUCLEOTIDE SEQUENCE [LARGE SCALE GENOMIC DNA]</scope>
    <source>
        <strain evidence="2 3">SouthAfrica50</strain>
    </source>
</reference>
<dbReference type="Proteomes" id="UP000015816">
    <property type="component" value="Unassembled WGS sequence"/>
</dbReference>
<feature type="coiled-coil region" evidence="1">
    <location>
        <begin position="128"/>
        <end position="162"/>
    </location>
</feature>
<gene>
    <name evidence="2" type="ORF">HPSA50_0760</name>
</gene>
<accession>T2S741</accession>
<name>T2S741_HELPX</name>
<dbReference type="EMBL" id="AVNI01000002">
    <property type="protein sequence ID" value="EQD88447.1"/>
    <property type="molecule type" value="Genomic_DNA"/>
</dbReference>
<organism evidence="2 3">
    <name type="scientific">Helicobacter pylori SouthAfrica50</name>
    <dbReference type="NCBI Taxonomy" id="1352357"/>
    <lineage>
        <taxon>Bacteria</taxon>
        <taxon>Pseudomonadati</taxon>
        <taxon>Campylobacterota</taxon>
        <taxon>Epsilonproteobacteria</taxon>
        <taxon>Campylobacterales</taxon>
        <taxon>Helicobacteraceae</taxon>
        <taxon>Helicobacter</taxon>
    </lineage>
</organism>
<evidence type="ECO:0000313" key="3">
    <source>
        <dbReference type="Proteomes" id="UP000015816"/>
    </source>
</evidence>
<evidence type="ECO:0000313" key="2">
    <source>
        <dbReference type="EMBL" id="EQD88447.1"/>
    </source>
</evidence>
<dbReference type="PATRIC" id="fig|1352357.3.peg.737"/>
<sequence>MHQSCENAFNDSARSFKIVFKKELYAKVLSRMSEIIHDNSLIDKYAFKKSVMAVLDRIEFKEFDYTDKLPSEMRGITGHLKGDEADAFIKSVDIHVRNFKAETRGDVKNYTNDLRTKLEKQNFASDTLQKLQENTQKLHDQVQNKEQSIAQLETQIKALKGIQ</sequence>
<protein>
    <submittedName>
        <fullName evidence="2">Uncharacterized protein</fullName>
    </submittedName>
</protein>
<proteinExistence type="predicted"/>